<dbReference type="InterPro" id="IPR000866">
    <property type="entry name" value="AhpC/TSA"/>
</dbReference>
<dbReference type="AlphaFoldDB" id="A0A5C5VCB7"/>
<feature type="chain" id="PRO_5022784934" evidence="1">
    <location>
        <begin position="26"/>
        <end position="629"/>
    </location>
</feature>
<gene>
    <name evidence="3" type="primary">resA_1</name>
    <name evidence="3" type="ORF">KOR34_11360</name>
</gene>
<organism evidence="3 4">
    <name type="scientific">Posidoniimonas corsicana</name>
    <dbReference type="NCBI Taxonomy" id="1938618"/>
    <lineage>
        <taxon>Bacteria</taxon>
        <taxon>Pseudomonadati</taxon>
        <taxon>Planctomycetota</taxon>
        <taxon>Planctomycetia</taxon>
        <taxon>Pirellulales</taxon>
        <taxon>Lacipirellulaceae</taxon>
        <taxon>Posidoniimonas</taxon>
    </lineage>
</organism>
<evidence type="ECO:0000313" key="3">
    <source>
        <dbReference type="EMBL" id="TWT36234.1"/>
    </source>
</evidence>
<dbReference type="InterPro" id="IPR013766">
    <property type="entry name" value="Thioredoxin_domain"/>
</dbReference>
<dbReference type="GO" id="GO:0006950">
    <property type="term" value="P:response to stress"/>
    <property type="evidence" value="ECO:0007669"/>
    <property type="project" value="UniProtKB-ARBA"/>
</dbReference>
<dbReference type="CDD" id="cd02966">
    <property type="entry name" value="TlpA_like_family"/>
    <property type="match status" value="1"/>
</dbReference>
<feature type="domain" description="Thioredoxin" evidence="2">
    <location>
        <begin position="491"/>
        <end position="629"/>
    </location>
</feature>
<dbReference type="RefSeq" id="WP_146562981.1">
    <property type="nucleotide sequence ID" value="NZ_SIHJ01000001.1"/>
</dbReference>
<dbReference type="InterPro" id="IPR050553">
    <property type="entry name" value="Thioredoxin_ResA/DsbE_sf"/>
</dbReference>
<dbReference type="Gene3D" id="3.40.30.10">
    <property type="entry name" value="Glutaredoxin"/>
    <property type="match status" value="1"/>
</dbReference>
<evidence type="ECO:0000313" key="4">
    <source>
        <dbReference type="Proteomes" id="UP000316714"/>
    </source>
</evidence>
<dbReference type="Gene3D" id="1.25.40.10">
    <property type="entry name" value="Tetratricopeptide repeat domain"/>
    <property type="match status" value="1"/>
</dbReference>
<dbReference type="PROSITE" id="PS51352">
    <property type="entry name" value="THIOREDOXIN_2"/>
    <property type="match status" value="1"/>
</dbReference>
<evidence type="ECO:0000259" key="2">
    <source>
        <dbReference type="PROSITE" id="PS51352"/>
    </source>
</evidence>
<accession>A0A5C5VCB7</accession>
<evidence type="ECO:0000256" key="1">
    <source>
        <dbReference type="SAM" id="SignalP"/>
    </source>
</evidence>
<dbReference type="EMBL" id="SIHJ01000001">
    <property type="protein sequence ID" value="TWT36234.1"/>
    <property type="molecule type" value="Genomic_DNA"/>
</dbReference>
<dbReference type="SUPFAM" id="SSF52833">
    <property type="entry name" value="Thioredoxin-like"/>
    <property type="match status" value="1"/>
</dbReference>
<dbReference type="Proteomes" id="UP000316714">
    <property type="component" value="Unassembled WGS sequence"/>
</dbReference>
<comment type="caution">
    <text evidence="3">The sequence shown here is derived from an EMBL/GenBank/DDBJ whole genome shotgun (WGS) entry which is preliminary data.</text>
</comment>
<reference evidence="3 4" key="1">
    <citation type="submission" date="2019-02" db="EMBL/GenBank/DDBJ databases">
        <title>Deep-cultivation of Planctomycetes and their phenomic and genomic characterization uncovers novel biology.</title>
        <authorList>
            <person name="Wiegand S."/>
            <person name="Jogler M."/>
            <person name="Boedeker C."/>
            <person name="Pinto D."/>
            <person name="Vollmers J."/>
            <person name="Rivas-Marin E."/>
            <person name="Kohn T."/>
            <person name="Peeters S.H."/>
            <person name="Heuer A."/>
            <person name="Rast P."/>
            <person name="Oberbeckmann S."/>
            <person name="Bunk B."/>
            <person name="Jeske O."/>
            <person name="Meyerdierks A."/>
            <person name="Storesund J.E."/>
            <person name="Kallscheuer N."/>
            <person name="Luecker S."/>
            <person name="Lage O.M."/>
            <person name="Pohl T."/>
            <person name="Merkel B.J."/>
            <person name="Hornburger P."/>
            <person name="Mueller R.-W."/>
            <person name="Bruemmer F."/>
            <person name="Labrenz M."/>
            <person name="Spormann A.M."/>
            <person name="Op Den Camp H."/>
            <person name="Overmann J."/>
            <person name="Amann R."/>
            <person name="Jetten M.S.M."/>
            <person name="Mascher T."/>
            <person name="Medema M.H."/>
            <person name="Devos D.P."/>
            <person name="Kaster A.-K."/>
            <person name="Ovreas L."/>
            <person name="Rohde M."/>
            <person name="Galperin M.Y."/>
            <person name="Jogler C."/>
        </authorList>
    </citation>
    <scope>NUCLEOTIDE SEQUENCE [LARGE SCALE GENOMIC DNA]</scope>
    <source>
        <strain evidence="3 4">KOR34</strain>
    </source>
</reference>
<dbReference type="InterPro" id="IPR011990">
    <property type="entry name" value="TPR-like_helical_dom_sf"/>
</dbReference>
<keyword evidence="1" id="KW-0732">Signal</keyword>
<dbReference type="PANTHER" id="PTHR42852:SF13">
    <property type="entry name" value="PROTEIN DIPZ"/>
    <property type="match status" value="1"/>
</dbReference>
<name>A0A5C5VCB7_9BACT</name>
<feature type="signal peptide" evidence="1">
    <location>
        <begin position="1"/>
        <end position="25"/>
    </location>
</feature>
<dbReference type="Pfam" id="PF00578">
    <property type="entry name" value="AhpC-TSA"/>
    <property type="match status" value="1"/>
</dbReference>
<dbReference type="OrthoDB" id="252709at2"/>
<proteinExistence type="predicted"/>
<dbReference type="InterPro" id="IPR036249">
    <property type="entry name" value="Thioredoxin-like_sf"/>
</dbReference>
<keyword evidence="4" id="KW-1185">Reference proteome</keyword>
<sequence precursor="true">MPQFPRRYSIATSLLLLAVGSPAAAAPPPKAEAALSISPLHSVEYDRPSEAEARTCKVELEKGDKGSAWVVRTADGQVLRRYSDTNGDNQLDAWCYFKDGLEVYRDIDSDFDRKVDQHRWFNTGGSKWGVDRDQDEKIDYWKQISPQEVGEELVDAIVKKDAAAFERLLLSKQELDAMKLSPTLHNQFASRIGQAASTFQDLASRQRLLSASSRYVDFGAAKPGALPSPPGTNGPEPIVYESASALVETNSKTEQLQLGVLIQAGDAWRLVDAPQIGGENVEVSSVFALSRFSSSGGAAAAPPSDKMQQLMEELEKLDARRATLPPAQQAKLIDEREQRLLALVQATEDPQFKETWYSQLADMYSSAAMEGVYPKGVARLQELENALVKMKASRELVAHVTYLRLWSDWVLKNQDPKLDFAKVQDEWVKQLRGFVKQFPDTPDTAEACLQLGMTLEFAGETDEALEWYQKLGKDFAGTPRGEKGLGAARRIDSVGKVMSLSGPGLDGGSVDLAKYRGKHVLIQYWATWYEPSKTEMAVLNQALSKYRKAGFEVLGVNLDNSPAAAKAYLAENRYPWRHVYDQDGLEGRLANEMGVMTLPLMILVDEDGKVVNRNVHATELDAELKRVLK</sequence>
<dbReference type="PANTHER" id="PTHR42852">
    <property type="entry name" value="THIOL:DISULFIDE INTERCHANGE PROTEIN DSBE"/>
    <property type="match status" value="1"/>
</dbReference>
<protein>
    <submittedName>
        <fullName evidence="3">Thiol-disulfide oxidoreductase ResA</fullName>
    </submittedName>
</protein>